<name>H0ESJ4_GLAL7</name>
<dbReference type="HOGENOM" id="CLU_2277797_0_0_1"/>
<accession>H0ESJ4</accession>
<sequence length="102" mass="11600">MTTTTSGVKRNWSDVSRFNAIYSFRLFACEAPFQYGHVDKNVTKKTHSLPAYSSVSFHCQLRVIAISSSKGRVSSFTWNQFEIPSLVSTRARSVCNHQLVFF</sequence>
<organism evidence="1 2">
    <name type="scientific">Glarea lozoyensis (strain ATCC 74030 / MF5533)</name>
    <dbReference type="NCBI Taxonomy" id="1104152"/>
    <lineage>
        <taxon>Eukaryota</taxon>
        <taxon>Fungi</taxon>
        <taxon>Dikarya</taxon>
        <taxon>Ascomycota</taxon>
        <taxon>Pezizomycotina</taxon>
        <taxon>Leotiomycetes</taxon>
        <taxon>Helotiales</taxon>
        <taxon>Helotiaceae</taxon>
        <taxon>Glarea</taxon>
    </lineage>
</organism>
<comment type="caution">
    <text evidence="1">The sequence shown here is derived from an EMBL/GenBank/DDBJ whole genome shotgun (WGS) entry which is preliminary data.</text>
</comment>
<evidence type="ECO:0000313" key="2">
    <source>
        <dbReference type="Proteomes" id="UP000005446"/>
    </source>
</evidence>
<dbReference type="AlphaFoldDB" id="H0ESJ4"/>
<evidence type="ECO:0000313" key="1">
    <source>
        <dbReference type="EMBL" id="EHK98514.1"/>
    </source>
</evidence>
<protein>
    <submittedName>
        <fullName evidence="1">Uncharacterized protein</fullName>
    </submittedName>
</protein>
<proteinExistence type="predicted"/>
<gene>
    <name evidence="1" type="ORF">M7I_5684</name>
</gene>
<dbReference type="InParanoid" id="H0ESJ4"/>
<keyword evidence="2" id="KW-1185">Reference proteome</keyword>
<reference evidence="1 2" key="1">
    <citation type="journal article" date="2012" name="Eukaryot. Cell">
        <title>Genome sequence of the fungus Glarea lozoyensis: the first genome sequence of a species from the Helotiaceae family.</title>
        <authorList>
            <person name="Youssar L."/>
            <person name="Gruening B.A."/>
            <person name="Erxleben A."/>
            <person name="Guenther S."/>
            <person name="Huettel W."/>
        </authorList>
    </citation>
    <scope>NUCLEOTIDE SEQUENCE [LARGE SCALE GENOMIC DNA]</scope>
    <source>
        <strain evidence="2">ATCC 74030 / MF5533</strain>
    </source>
</reference>
<dbReference type="Proteomes" id="UP000005446">
    <property type="component" value="Unassembled WGS sequence"/>
</dbReference>
<dbReference type="EMBL" id="AGUE01000147">
    <property type="protein sequence ID" value="EHK98514.1"/>
    <property type="molecule type" value="Genomic_DNA"/>
</dbReference>